<dbReference type="Proteomes" id="UP001564408">
    <property type="component" value="Unassembled WGS sequence"/>
</dbReference>
<organism evidence="1 2">
    <name type="scientific">Thioalkalicoccus limnaeus</name>
    <dbReference type="NCBI Taxonomy" id="120681"/>
    <lineage>
        <taxon>Bacteria</taxon>
        <taxon>Pseudomonadati</taxon>
        <taxon>Pseudomonadota</taxon>
        <taxon>Gammaproteobacteria</taxon>
        <taxon>Chromatiales</taxon>
        <taxon>Chromatiaceae</taxon>
        <taxon>Thioalkalicoccus</taxon>
    </lineage>
</organism>
<gene>
    <name evidence="1" type="ORF">ABC977_17430</name>
</gene>
<name>A0ABV4BL21_9GAMM</name>
<evidence type="ECO:0000313" key="1">
    <source>
        <dbReference type="EMBL" id="MEY6434183.1"/>
    </source>
</evidence>
<evidence type="ECO:0000313" key="2">
    <source>
        <dbReference type="Proteomes" id="UP001564408"/>
    </source>
</evidence>
<accession>A0ABV4BL21</accession>
<dbReference type="EMBL" id="JBDKXB010000047">
    <property type="protein sequence ID" value="MEY6434183.1"/>
    <property type="molecule type" value="Genomic_DNA"/>
</dbReference>
<comment type="caution">
    <text evidence="1">The sequence shown here is derived from an EMBL/GenBank/DDBJ whole genome shotgun (WGS) entry which is preliminary data.</text>
</comment>
<proteinExistence type="predicted"/>
<keyword evidence="2" id="KW-1185">Reference proteome</keyword>
<reference evidence="1 2" key="1">
    <citation type="submission" date="2024-05" db="EMBL/GenBank/DDBJ databases">
        <title>Genome Sequence and Characterization of the New Strain Purple Sulfur Bacterium of Genus Thioalkalicoccus.</title>
        <authorList>
            <person name="Bryantseva I.A."/>
            <person name="Kyndt J.A."/>
            <person name="Imhoff J.F."/>
        </authorList>
    </citation>
    <scope>NUCLEOTIDE SEQUENCE [LARGE SCALE GENOMIC DNA]</scope>
    <source>
        <strain evidence="1 2">Um2</strain>
    </source>
</reference>
<dbReference type="RefSeq" id="WP_369668564.1">
    <property type="nucleotide sequence ID" value="NZ_JBDKXB010000047.1"/>
</dbReference>
<sequence length="222" mass="24993">MGHCQSFDLSQLDDVPRKDLPDLIPFFHGMLVRNRRRPERDDGVFSFKTPEEWLKAPGIRSRYEGLIFRRNPGDNEEAKRIVGVGHQLFDRALSQAGEWEGSLTRLRDLRSPLAVFQFQDAVTGQNGQVRQVVAGVTAHDDGKLVLVRDEVVLETLNQLKLGAWDLGDPLEHAVPQSLTSWLNEARAHAIAALDVLRLPFVKPLIGDLALFWPETSDKSGQR</sequence>
<protein>
    <submittedName>
        <fullName evidence="1">Uncharacterized protein</fullName>
    </submittedName>
</protein>